<feature type="non-terminal residue" evidence="2">
    <location>
        <position position="1"/>
    </location>
</feature>
<dbReference type="Proteomes" id="UP000008909">
    <property type="component" value="Unassembled WGS sequence"/>
</dbReference>
<evidence type="ECO:0000256" key="1">
    <source>
        <dbReference type="SAM" id="MobiDB-lite"/>
    </source>
</evidence>
<feature type="region of interest" description="Disordered" evidence="1">
    <location>
        <begin position="75"/>
        <end position="95"/>
    </location>
</feature>
<organism evidence="2 3">
    <name type="scientific">Clonorchis sinensis</name>
    <name type="common">Chinese liver fluke</name>
    <dbReference type="NCBI Taxonomy" id="79923"/>
    <lineage>
        <taxon>Eukaryota</taxon>
        <taxon>Metazoa</taxon>
        <taxon>Spiralia</taxon>
        <taxon>Lophotrochozoa</taxon>
        <taxon>Platyhelminthes</taxon>
        <taxon>Trematoda</taxon>
        <taxon>Digenea</taxon>
        <taxon>Opisthorchiida</taxon>
        <taxon>Opisthorchiata</taxon>
        <taxon>Opisthorchiidae</taxon>
        <taxon>Clonorchis</taxon>
    </lineage>
</organism>
<name>G7YJM0_CLOSI</name>
<dbReference type="EMBL" id="DF143431">
    <property type="protein sequence ID" value="GAA53153.1"/>
    <property type="molecule type" value="Genomic_DNA"/>
</dbReference>
<proteinExistence type="predicted"/>
<keyword evidence="3" id="KW-1185">Reference proteome</keyword>
<feature type="region of interest" description="Disordered" evidence="1">
    <location>
        <begin position="251"/>
        <end position="277"/>
    </location>
</feature>
<gene>
    <name evidence="2" type="ORF">CLF_109641</name>
</gene>
<evidence type="ECO:0000313" key="3">
    <source>
        <dbReference type="Proteomes" id="UP000008909"/>
    </source>
</evidence>
<feature type="compositionally biased region" description="Basic and acidic residues" evidence="1">
    <location>
        <begin position="257"/>
        <end position="277"/>
    </location>
</feature>
<sequence>VAVVMLGWASDGAADRFSSGVEIKSGTVKEGRWLAWPEDARSKTLLSLLVQLRRRSRTSLNNVIPNPMSGRLVLYGSSHGPQTEKQPKSSRPRATHTTFSLPMFRDSGFPEFKLLTSYMHAEYEGWDTVRVPRATQESRCGNKVRIMGPSVNPIPISIARCYRPTTSGRASRFRSSVLTVRQSDAKFERDTLKEDLPEGEDLNVTDVQGKLPCDLTGCEIGLTQAPYHADLNCLVNLKLIVMRPFDILNGQNPKRSIGTERSCHAVDDDDDRHANLK</sequence>
<dbReference type="AlphaFoldDB" id="G7YJM0"/>
<evidence type="ECO:0000313" key="2">
    <source>
        <dbReference type="EMBL" id="GAA53153.1"/>
    </source>
</evidence>
<reference key="2">
    <citation type="submission" date="2011-10" db="EMBL/GenBank/DDBJ databases">
        <title>The genome and transcriptome sequence of Clonorchis sinensis provide insights into the carcinogenic liver fluke.</title>
        <authorList>
            <person name="Wang X."/>
            <person name="Huang Y."/>
            <person name="Chen W."/>
            <person name="Liu H."/>
            <person name="Guo L."/>
            <person name="Chen Y."/>
            <person name="Luo F."/>
            <person name="Zhou W."/>
            <person name="Sun J."/>
            <person name="Mao Q."/>
            <person name="Liang P."/>
            <person name="Zhou C."/>
            <person name="Tian Y."/>
            <person name="Men J."/>
            <person name="Lv X."/>
            <person name="Huang L."/>
            <person name="Zhou J."/>
            <person name="Hu Y."/>
            <person name="Li R."/>
            <person name="Zhang F."/>
            <person name="Lei H."/>
            <person name="Li X."/>
            <person name="Hu X."/>
            <person name="Liang C."/>
            <person name="Xu J."/>
            <person name="Wu Z."/>
            <person name="Yu X."/>
        </authorList>
    </citation>
    <scope>NUCLEOTIDE SEQUENCE</scope>
    <source>
        <strain>Henan</strain>
    </source>
</reference>
<protein>
    <submittedName>
        <fullName evidence="2">Uncharacterized protein</fullName>
    </submittedName>
</protein>
<accession>G7YJM0</accession>
<reference evidence="2" key="1">
    <citation type="journal article" date="2011" name="Genome Biol.">
        <title>The draft genome of the carcinogenic human liver fluke Clonorchis sinensis.</title>
        <authorList>
            <person name="Wang X."/>
            <person name="Chen W."/>
            <person name="Huang Y."/>
            <person name="Sun J."/>
            <person name="Men J."/>
            <person name="Liu H."/>
            <person name="Luo F."/>
            <person name="Guo L."/>
            <person name="Lv X."/>
            <person name="Deng C."/>
            <person name="Zhou C."/>
            <person name="Fan Y."/>
            <person name="Li X."/>
            <person name="Huang L."/>
            <person name="Hu Y."/>
            <person name="Liang C."/>
            <person name="Hu X."/>
            <person name="Xu J."/>
            <person name="Yu X."/>
        </authorList>
    </citation>
    <scope>NUCLEOTIDE SEQUENCE [LARGE SCALE GENOMIC DNA]</scope>
    <source>
        <strain evidence="2">Henan</strain>
    </source>
</reference>